<organism evidence="1 2">
    <name type="scientific">Streptomyces hokutonensis</name>
    <dbReference type="NCBI Taxonomy" id="1306990"/>
    <lineage>
        <taxon>Bacteria</taxon>
        <taxon>Bacillati</taxon>
        <taxon>Actinomycetota</taxon>
        <taxon>Actinomycetes</taxon>
        <taxon>Kitasatosporales</taxon>
        <taxon>Streptomycetaceae</taxon>
        <taxon>Streptomyces</taxon>
    </lineage>
</organism>
<dbReference type="Pfam" id="PF19820">
    <property type="entry name" value="DUF6303"/>
    <property type="match status" value="1"/>
</dbReference>
<dbReference type="InterPro" id="IPR046270">
    <property type="entry name" value="DUF6303"/>
</dbReference>
<name>A0ABW6MCR9_9ACTN</name>
<gene>
    <name evidence="1" type="ORF">ACFYNQ_28825</name>
</gene>
<accession>A0ABW6MCR9</accession>
<evidence type="ECO:0000313" key="1">
    <source>
        <dbReference type="EMBL" id="MFE9602555.1"/>
    </source>
</evidence>
<evidence type="ECO:0000313" key="2">
    <source>
        <dbReference type="Proteomes" id="UP001601303"/>
    </source>
</evidence>
<dbReference type="RefSeq" id="WP_388110557.1">
    <property type="nucleotide sequence ID" value="NZ_JBIAHM010000011.1"/>
</dbReference>
<dbReference type="EMBL" id="JBIAHM010000011">
    <property type="protein sequence ID" value="MFE9602555.1"/>
    <property type="molecule type" value="Genomic_DNA"/>
</dbReference>
<proteinExistence type="predicted"/>
<comment type="caution">
    <text evidence="1">The sequence shown here is derived from an EMBL/GenBank/DDBJ whole genome shotgun (WGS) entry which is preliminary data.</text>
</comment>
<sequence>MSGQNAVREFTAQMSVREGRWRLYVALLNTTEQWPEHRFGHSVPTFMDRTDALSVLGFAPVPGAEWEWTEDSETPDDPASPVVLIAAIRVCSWSGVSV</sequence>
<reference evidence="1 2" key="1">
    <citation type="submission" date="2024-10" db="EMBL/GenBank/DDBJ databases">
        <title>The Natural Products Discovery Center: Release of the First 8490 Sequenced Strains for Exploring Actinobacteria Biosynthetic Diversity.</title>
        <authorList>
            <person name="Kalkreuter E."/>
            <person name="Kautsar S.A."/>
            <person name="Yang D."/>
            <person name="Bader C.D."/>
            <person name="Teijaro C.N."/>
            <person name="Fluegel L."/>
            <person name="Davis C.M."/>
            <person name="Simpson J.R."/>
            <person name="Lauterbach L."/>
            <person name="Steele A.D."/>
            <person name="Gui C."/>
            <person name="Meng S."/>
            <person name="Li G."/>
            <person name="Viehrig K."/>
            <person name="Ye F."/>
            <person name="Su P."/>
            <person name="Kiefer A.F."/>
            <person name="Nichols A."/>
            <person name="Cepeda A.J."/>
            <person name="Yan W."/>
            <person name="Fan B."/>
            <person name="Jiang Y."/>
            <person name="Adhikari A."/>
            <person name="Zheng C.-J."/>
            <person name="Schuster L."/>
            <person name="Cowan T.M."/>
            <person name="Smanski M.J."/>
            <person name="Chevrette M.G."/>
            <person name="De Carvalho L.P.S."/>
            <person name="Shen B."/>
        </authorList>
    </citation>
    <scope>NUCLEOTIDE SEQUENCE [LARGE SCALE GENOMIC DNA]</scope>
    <source>
        <strain evidence="1 2">NPDC006488</strain>
    </source>
</reference>
<protein>
    <submittedName>
        <fullName evidence="1">DUF6303 family protein</fullName>
    </submittedName>
</protein>
<dbReference type="Proteomes" id="UP001601303">
    <property type="component" value="Unassembled WGS sequence"/>
</dbReference>
<keyword evidence="2" id="KW-1185">Reference proteome</keyword>